<proteinExistence type="predicted"/>
<reference evidence="1" key="2">
    <citation type="submission" date="2020-07" db="EMBL/GenBank/DDBJ databases">
        <authorList>
            <person name="Vera ALvarez R."/>
            <person name="Arias-Moreno D.M."/>
            <person name="Jimenez-Jacinto V."/>
            <person name="Jimenez-Bremont J.F."/>
            <person name="Swaminathan K."/>
            <person name="Moose S.P."/>
            <person name="Guerrero-Gonzalez M.L."/>
            <person name="Marino-Ramirez L."/>
            <person name="Landsman D."/>
            <person name="Rodriguez-Kessler M."/>
            <person name="Delgado-Sanchez P."/>
        </authorList>
    </citation>
    <scope>NUCLEOTIDE SEQUENCE</scope>
    <source>
        <tissue evidence="1">Cladode</tissue>
    </source>
</reference>
<name>A0A7C9E4I4_OPUST</name>
<dbReference type="AlphaFoldDB" id="A0A7C9E4I4"/>
<dbReference type="EMBL" id="GISG01190464">
    <property type="protein sequence ID" value="MBA4656043.1"/>
    <property type="molecule type" value="Transcribed_RNA"/>
</dbReference>
<protein>
    <submittedName>
        <fullName evidence="1">Uncharacterized protein</fullName>
    </submittedName>
</protein>
<organism evidence="1">
    <name type="scientific">Opuntia streptacantha</name>
    <name type="common">Prickly pear cactus</name>
    <name type="synonym">Opuntia cardona</name>
    <dbReference type="NCBI Taxonomy" id="393608"/>
    <lineage>
        <taxon>Eukaryota</taxon>
        <taxon>Viridiplantae</taxon>
        <taxon>Streptophyta</taxon>
        <taxon>Embryophyta</taxon>
        <taxon>Tracheophyta</taxon>
        <taxon>Spermatophyta</taxon>
        <taxon>Magnoliopsida</taxon>
        <taxon>eudicotyledons</taxon>
        <taxon>Gunneridae</taxon>
        <taxon>Pentapetalae</taxon>
        <taxon>Caryophyllales</taxon>
        <taxon>Cactineae</taxon>
        <taxon>Cactaceae</taxon>
        <taxon>Opuntioideae</taxon>
        <taxon>Opuntia</taxon>
    </lineage>
</organism>
<sequence length="145" mass="16214">MAKFYIYHTYIQFPSRKLSMVAEFDNYNPLPTLVDFVKEYQMCVLEKHPATSKEPHFPCISSFCWPSHGCRLGRGKTAWSIFFLGPIGIPNSFKSLSPICLNAFMSTSSALKKMAYFSKPKECNKLSTVGGSSPIEGIFGIIPLA</sequence>
<accession>A0A7C9E4I4</accession>
<reference evidence="1" key="1">
    <citation type="journal article" date="2013" name="J. Plant Res.">
        <title>Effect of fungi and light on seed germination of three Opuntia species from semiarid lands of central Mexico.</title>
        <authorList>
            <person name="Delgado-Sanchez P."/>
            <person name="Jimenez-Bremont J.F."/>
            <person name="Guerrero-Gonzalez Mde L."/>
            <person name="Flores J."/>
        </authorList>
    </citation>
    <scope>NUCLEOTIDE SEQUENCE</scope>
    <source>
        <tissue evidence="1">Cladode</tissue>
    </source>
</reference>
<evidence type="ECO:0000313" key="1">
    <source>
        <dbReference type="EMBL" id="MBA4656043.1"/>
    </source>
</evidence>